<comment type="caution">
    <text evidence="3">The sequence shown here is derived from an EMBL/GenBank/DDBJ whole genome shotgun (WGS) entry which is preliminary data.</text>
</comment>
<reference evidence="3" key="1">
    <citation type="submission" date="2023-07" db="EMBL/GenBank/DDBJ databases">
        <title>Chromosome-level Genome Assembly of Striped Snakehead (Channa striata).</title>
        <authorList>
            <person name="Liu H."/>
        </authorList>
    </citation>
    <scope>NUCLEOTIDE SEQUENCE</scope>
    <source>
        <strain evidence="3">Gz</strain>
        <tissue evidence="3">Muscle</tissue>
    </source>
</reference>
<organism evidence="3 4">
    <name type="scientific">Channa striata</name>
    <name type="common">Snakehead murrel</name>
    <name type="synonym">Ophicephalus striatus</name>
    <dbReference type="NCBI Taxonomy" id="64152"/>
    <lineage>
        <taxon>Eukaryota</taxon>
        <taxon>Metazoa</taxon>
        <taxon>Chordata</taxon>
        <taxon>Craniata</taxon>
        <taxon>Vertebrata</taxon>
        <taxon>Euteleostomi</taxon>
        <taxon>Actinopterygii</taxon>
        <taxon>Neopterygii</taxon>
        <taxon>Teleostei</taxon>
        <taxon>Neoteleostei</taxon>
        <taxon>Acanthomorphata</taxon>
        <taxon>Anabantaria</taxon>
        <taxon>Anabantiformes</taxon>
        <taxon>Channoidei</taxon>
        <taxon>Channidae</taxon>
        <taxon>Channa</taxon>
    </lineage>
</organism>
<dbReference type="Proteomes" id="UP001187415">
    <property type="component" value="Unassembled WGS sequence"/>
</dbReference>
<dbReference type="EMBL" id="JAUPFM010000013">
    <property type="protein sequence ID" value="KAK2833554.1"/>
    <property type="molecule type" value="Genomic_DNA"/>
</dbReference>
<feature type="signal peptide" evidence="2">
    <location>
        <begin position="1"/>
        <end position="26"/>
    </location>
</feature>
<proteinExistence type="predicted"/>
<feature type="transmembrane region" description="Helical" evidence="1">
    <location>
        <begin position="44"/>
        <end position="69"/>
    </location>
</feature>
<accession>A0AA88SBK4</accession>
<sequence length="102" mass="10986">MAVAVSMSAVWLKLAALLCLFTGLSCSGDQHTQGEEKWCSRSGDLILVSVMISVGVVLSIIMSILIWLIKTKTGNPGTKTGCAHNNGVYEEMRGTHIYNITN</sequence>
<gene>
    <name evidence="3" type="ORF">Q5P01_017443</name>
</gene>
<name>A0AA88SBK4_CHASR</name>
<feature type="chain" id="PRO_5041675250" evidence="2">
    <location>
        <begin position="27"/>
        <end position="102"/>
    </location>
</feature>
<evidence type="ECO:0000313" key="3">
    <source>
        <dbReference type="EMBL" id="KAK2833554.1"/>
    </source>
</evidence>
<evidence type="ECO:0000256" key="2">
    <source>
        <dbReference type="SAM" id="SignalP"/>
    </source>
</evidence>
<evidence type="ECO:0000256" key="1">
    <source>
        <dbReference type="SAM" id="Phobius"/>
    </source>
</evidence>
<keyword evidence="4" id="KW-1185">Reference proteome</keyword>
<evidence type="ECO:0000313" key="4">
    <source>
        <dbReference type="Proteomes" id="UP001187415"/>
    </source>
</evidence>
<keyword evidence="1" id="KW-0812">Transmembrane</keyword>
<keyword evidence="1" id="KW-1133">Transmembrane helix</keyword>
<keyword evidence="2" id="KW-0732">Signal</keyword>
<keyword evidence="1" id="KW-0472">Membrane</keyword>
<protein>
    <submittedName>
        <fullName evidence="3">Uncharacterized protein</fullName>
    </submittedName>
</protein>
<dbReference type="AlphaFoldDB" id="A0AA88SBK4"/>